<dbReference type="eggNOG" id="COG2244">
    <property type="taxonomic scope" value="Bacteria"/>
</dbReference>
<dbReference type="Pfam" id="PF01943">
    <property type="entry name" value="Polysacc_synt"/>
    <property type="match status" value="1"/>
</dbReference>
<gene>
    <name evidence="7" type="ORF">BBIA_1181</name>
</gene>
<dbReference type="Proteomes" id="UP000029108">
    <property type="component" value="Unassembled WGS sequence"/>
</dbReference>
<feature type="transmembrane region" description="Helical" evidence="6">
    <location>
        <begin position="171"/>
        <end position="189"/>
    </location>
</feature>
<accession>A0A086ZSZ8</accession>
<dbReference type="GO" id="GO:0005886">
    <property type="term" value="C:plasma membrane"/>
    <property type="evidence" value="ECO:0007669"/>
    <property type="project" value="UniProtKB-SubCell"/>
</dbReference>
<dbReference type="InterPro" id="IPR002797">
    <property type="entry name" value="Polysacc_synth"/>
</dbReference>
<dbReference type="PANTHER" id="PTHR30250">
    <property type="entry name" value="PST FAMILY PREDICTED COLANIC ACID TRANSPORTER"/>
    <property type="match status" value="1"/>
</dbReference>
<feature type="transmembrane region" description="Helical" evidence="6">
    <location>
        <begin position="83"/>
        <end position="101"/>
    </location>
</feature>
<feature type="transmembrane region" description="Helical" evidence="6">
    <location>
        <begin position="356"/>
        <end position="378"/>
    </location>
</feature>
<sequence length="479" mass="53664">MNKYKNLLLNVGLFLLSAISTKLITFILIPLYTTYLTNAQYGITDMAYTIISLVGPIASCSINDAVVRYVVDDERNIKRYVTLGTWITILSCLIAGVLLPLTDLPMFGGLGEYKLWFFLNFITWSFNGLFSTTMRGLNHVKLITRTSIFSGLVTGVSAFIFIGGLHFKTEGYFISIILGGGIGALQYLFAGKLYRYIGLPKLKSDRSLLWKMLMFSLPLVPNAVFWWAGNSVNRFFITSMLGIGASGLFAAASKIPNLMNMVSTIFWQAWSLSAFQEYRKSNISGFFTNVFAIFKALTAVVGSTVIMLSPWLASFLLQKKFFQAWPIIPLLVFAFCFSVLSGFYGTVFTTGMKTQYLLITTGVAAAIVVAGTWLFIPFYGLRGAAYAMILSNLVMLVMRIFEVRLFMEIKVNWAFTVPTFILLGAQAFVMSSQTKNYIMISICLWVMIAVLQILEILPSARLLLSRFSKHRHARHGKRQ</sequence>
<reference evidence="7 8" key="1">
    <citation type="submission" date="2014-03" db="EMBL/GenBank/DDBJ databases">
        <title>Genomics of Bifidobacteria.</title>
        <authorList>
            <person name="Ventura M."/>
            <person name="Milani C."/>
            <person name="Lugli G.A."/>
        </authorList>
    </citation>
    <scope>NUCLEOTIDE SEQUENCE [LARGE SCALE GENOMIC DNA]</scope>
    <source>
        <strain evidence="7 8">DSM 23969</strain>
    </source>
</reference>
<organism evidence="7 8">
    <name type="scientific">Bifidobacterium biavatii DSM 23969</name>
    <dbReference type="NCBI Taxonomy" id="1437608"/>
    <lineage>
        <taxon>Bacteria</taxon>
        <taxon>Bacillati</taxon>
        <taxon>Actinomycetota</taxon>
        <taxon>Actinomycetes</taxon>
        <taxon>Bifidobacteriales</taxon>
        <taxon>Bifidobacteriaceae</taxon>
        <taxon>Bifidobacterium</taxon>
    </lineage>
</organism>
<feature type="transmembrane region" description="Helical" evidence="6">
    <location>
        <begin position="113"/>
        <end position="130"/>
    </location>
</feature>
<keyword evidence="4 6" id="KW-1133">Transmembrane helix</keyword>
<dbReference type="STRING" id="1437608.GCA_000771645_00794"/>
<feature type="transmembrane region" description="Helical" evidence="6">
    <location>
        <begin position="286"/>
        <end position="312"/>
    </location>
</feature>
<evidence type="ECO:0000313" key="7">
    <source>
        <dbReference type="EMBL" id="KFI49648.1"/>
    </source>
</evidence>
<feature type="transmembrane region" description="Helical" evidence="6">
    <location>
        <begin position="235"/>
        <end position="252"/>
    </location>
</feature>
<feature type="transmembrane region" description="Helical" evidence="6">
    <location>
        <begin position="324"/>
        <end position="344"/>
    </location>
</feature>
<name>A0A086ZSZ8_9BIFI</name>
<feature type="transmembrane region" description="Helical" evidence="6">
    <location>
        <begin position="7"/>
        <end position="29"/>
    </location>
</feature>
<keyword evidence="2" id="KW-1003">Cell membrane</keyword>
<feature type="transmembrane region" description="Helical" evidence="6">
    <location>
        <begin position="49"/>
        <end position="71"/>
    </location>
</feature>
<dbReference type="AlphaFoldDB" id="A0A086ZSZ8"/>
<dbReference type="RefSeq" id="WP_033494521.1">
    <property type="nucleotide sequence ID" value="NZ_JDUU01000018.1"/>
</dbReference>
<feature type="transmembrane region" description="Helical" evidence="6">
    <location>
        <begin position="384"/>
        <end position="401"/>
    </location>
</feature>
<evidence type="ECO:0000256" key="5">
    <source>
        <dbReference type="ARBA" id="ARBA00023136"/>
    </source>
</evidence>
<dbReference type="EMBL" id="JGYN01000021">
    <property type="protein sequence ID" value="KFI49648.1"/>
    <property type="molecule type" value="Genomic_DNA"/>
</dbReference>
<evidence type="ECO:0000256" key="4">
    <source>
        <dbReference type="ARBA" id="ARBA00022989"/>
    </source>
</evidence>
<keyword evidence="5 6" id="KW-0472">Membrane</keyword>
<feature type="transmembrane region" description="Helical" evidence="6">
    <location>
        <begin position="209"/>
        <end position="229"/>
    </location>
</feature>
<feature type="transmembrane region" description="Helical" evidence="6">
    <location>
        <begin position="142"/>
        <end position="165"/>
    </location>
</feature>
<evidence type="ECO:0000256" key="3">
    <source>
        <dbReference type="ARBA" id="ARBA00022692"/>
    </source>
</evidence>
<proteinExistence type="predicted"/>
<dbReference type="OrthoDB" id="3249502at2"/>
<evidence type="ECO:0000313" key="8">
    <source>
        <dbReference type="Proteomes" id="UP000029108"/>
    </source>
</evidence>
<evidence type="ECO:0000256" key="2">
    <source>
        <dbReference type="ARBA" id="ARBA00022475"/>
    </source>
</evidence>
<dbReference type="InterPro" id="IPR050833">
    <property type="entry name" value="Poly_Biosynth_Transport"/>
</dbReference>
<evidence type="ECO:0000256" key="1">
    <source>
        <dbReference type="ARBA" id="ARBA00004651"/>
    </source>
</evidence>
<dbReference type="PANTHER" id="PTHR30250:SF11">
    <property type="entry name" value="O-ANTIGEN TRANSPORTER-RELATED"/>
    <property type="match status" value="1"/>
</dbReference>
<keyword evidence="3 6" id="KW-0812">Transmembrane</keyword>
<comment type="subcellular location">
    <subcellularLocation>
        <location evidence="1">Cell membrane</location>
        <topology evidence="1">Multi-pass membrane protein</topology>
    </subcellularLocation>
</comment>
<comment type="caution">
    <text evidence="7">The sequence shown here is derived from an EMBL/GenBank/DDBJ whole genome shotgun (WGS) entry which is preliminary data.</text>
</comment>
<feature type="transmembrane region" description="Helical" evidence="6">
    <location>
        <begin position="437"/>
        <end position="464"/>
    </location>
</feature>
<feature type="transmembrane region" description="Helical" evidence="6">
    <location>
        <begin position="413"/>
        <end position="431"/>
    </location>
</feature>
<keyword evidence="8" id="KW-1185">Reference proteome</keyword>
<evidence type="ECO:0000256" key="6">
    <source>
        <dbReference type="SAM" id="Phobius"/>
    </source>
</evidence>
<protein>
    <submittedName>
        <fullName evidence="7">Multidrug transporter</fullName>
    </submittedName>
</protein>